<dbReference type="InterPro" id="IPR027417">
    <property type="entry name" value="P-loop_NTPase"/>
</dbReference>
<dbReference type="InterPro" id="IPR020860">
    <property type="entry name" value="MIRO_dom"/>
</dbReference>
<dbReference type="Gene3D" id="3.40.50.300">
    <property type="entry name" value="P-loop containing nucleotide triphosphate hydrolases"/>
    <property type="match status" value="2"/>
</dbReference>
<keyword evidence="5" id="KW-0677">Repeat</keyword>
<dbReference type="EMBL" id="JAJAGQ010000012">
    <property type="protein sequence ID" value="KAJ8547521.1"/>
    <property type="molecule type" value="Genomic_DNA"/>
</dbReference>
<proteinExistence type="inferred from homology"/>
<evidence type="ECO:0000256" key="6">
    <source>
        <dbReference type="ARBA" id="ARBA00022741"/>
    </source>
</evidence>
<evidence type="ECO:0000256" key="7">
    <source>
        <dbReference type="ARBA" id="ARBA00022787"/>
    </source>
</evidence>
<comment type="similarity">
    <text evidence="2 14">Belongs to the mitochondrial Rho GTPase family.</text>
</comment>
<evidence type="ECO:0000256" key="9">
    <source>
        <dbReference type="ARBA" id="ARBA00022837"/>
    </source>
</evidence>
<dbReference type="PROSITE" id="PS51423">
    <property type="entry name" value="MIRO"/>
    <property type="match status" value="2"/>
</dbReference>
<evidence type="ECO:0000256" key="13">
    <source>
        <dbReference type="ARBA" id="ARBA00023136"/>
    </source>
</evidence>
<evidence type="ECO:0000256" key="12">
    <source>
        <dbReference type="ARBA" id="ARBA00023134"/>
    </source>
</evidence>
<feature type="domain" description="Miro" evidence="17">
    <location>
        <begin position="421"/>
        <end position="590"/>
    </location>
</feature>
<keyword evidence="9 14" id="KW-0106">Calcium</keyword>
<dbReference type="InterPro" id="IPR011992">
    <property type="entry name" value="EF-hand-dom_pair"/>
</dbReference>
<reference evidence="19" key="1">
    <citation type="journal article" date="2023" name="Proc. Natl. Acad. Sci. U.S.A.">
        <title>Genomic and structural basis for evolution of tropane alkaloid biosynthesis.</title>
        <authorList>
            <person name="Wanga Y.-J."/>
            <person name="Taina T."/>
            <person name="Yua J.-Y."/>
            <person name="Lia J."/>
            <person name="Xua B."/>
            <person name="Chenc J."/>
            <person name="D'Auriad J.C."/>
            <person name="Huanga J.-P."/>
            <person name="Huanga S.-X."/>
        </authorList>
    </citation>
    <scope>NUCLEOTIDE SEQUENCE [LARGE SCALE GENOMIC DNA]</scope>
    <source>
        <strain evidence="19">cv. KIB-2019</strain>
    </source>
</reference>
<dbReference type="InterPro" id="IPR001806">
    <property type="entry name" value="Small_GTPase"/>
</dbReference>
<evidence type="ECO:0000256" key="1">
    <source>
        <dbReference type="ARBA" id="ARBA00004200"/>
    </source>
</evidence>
<keyword evidence="3 15" id="KW-0812">Transmembrane</keyword>
<dbReference type="InterPro" id="IPR002048">
    <property type="entry name" value="EF_hand_dom"/>
</dbReference>
<gene>
    <name evidence="18" type="ORF">K7X08_011107</name>
</gene>
<evidence type="ECO:0000256" key="11">
    <source>
        <dbReference type="ARBA" id="ARBA00023128"/>
    </source>
</evidence>
<dbReference type="Proteomes" id="UP001152561">
    <property type="component" value="Unassembled WGS sequence"/>
</dbReference>
<dbReference type="GO" id="GO:0003924">
    <property type="term" value="F:GTPase activity"/>
    <property type="evidence" value="ECO:0007669"/>
    <property type="project" value="InterPro"/>
</dbReference>
<evidence type="ECO:0000259" key="16">
    <source>
        <dbReference type="PROSITE" id="PS50222"/>
    </source>
</evidence>
<evidence type="ECO:0000313" key="18">
    <source>
        <dbReference type="EMBL" id="KAJ8547521.1"/>
    </source>
</evidence>
<dbReference type="Gene3D" id="1.10.238.10">
    <property type="entry name" value="EF-hand"/>
    <property type="match status" value="2"/>
</dbReference>
<keyword evidence="12 14" id="KW-0342">GTP-binding</keyword>
<dbReference type="InterPro" id="IPR013566">
    <property type="entry name" value="EF_hand_assoc_1"/>
</dbReference>
<keyword evidence="6 14" id="KW-0547">Nucleotide-binding</keyword>
<evidence type="ECO:0000256" key="8">
    <source>
        <dbReference type="ARBA" id="ARBA00022801"/>
    </source>
</evidence>
<sequence length="643" mass="71376">MLGGSISGGRTNVRVVVVGDRATGKSSLITAAATETFPEEVPPVLPPTRLPADLYPDNVPVTIIDTSSSLESRGKVAEELKRADAVVLTYACDQPATLNRLTTFWLYEFRRLEIRAPVIVVGCKLDKRDEDHHMNLEQVMSPIMQQFREIETCIECSAANLVQVPEVFYYAQKAVLHPTAPLFDHETQALKPRCVRALKRIFILCDHDMDDALNDEELNEFQIKCFNAPLQPAEIVGVKRVVQEKLPQGVSDLGLTITGFLFLHALFIEKGRLETTWTVLRKFGYNDEIKLKDDFLTIPFKKAPDQSLELTSEAVEFLKGVFSTFDTDKDGVLRNSELDDLFSTAPESPWGETPYKDAVERTPLGGLSLSAFLSEWALMTLLEPAQSLANLIYIGYNCGAASALRLTRKRLVDIKKQLTDRNVYQGFVFGPKGSGKSALLKSLLGRPFSENYAATTDEHYAVNVVDRLGGTKKTLVLREIPEDEVKMLLSNKESLASCDVAVFVYDSSDEYSLKRASELLMTVARRGEVTGVMVPCLFVAAKDDLDSYPMAIKDSAKICQSFGIDAPIHISVKERDLNSVFNRIITAAERPHLSVPETEVGRSQKQYRHLVNRSLMFTSVVAAVAVVGLAAYRSYAARKNTSS</sequence>
<dbReference type="AlphaFoldDB" id="A0A9Q1RAU0"/>
<comment type="subcellular location">
    <subcellularLocation>
        <location evidence="1 14">Mitochondrion outer membrane</location>
        <topology evidence="1 14">Single-pass type IV membrane protein</topology>
    </subcellularLocation>
</comment>
<keyword evidence="7 14" id="KW-1000">Mitochondrion outer membrane</keyword>
<dbReference type="SUPFAM" id="SSF52540">
    <property type="entry name" value="P-loop containing nucleoside triphosphate hydrolases"/>
    <property type="match status" value="2"/>
</dbReference>
<protein>
    <recommendedName>
        <fullName evidence="14">Mitochondrial Rho GTPase</fullName>
        <ecNumber evidence="14">3.6.5.-</ecNumber>
    </recommendedName>
</protein>
<keyword evidence="10 15" id="KW-1133">Transmembrane helix</keyword>
<keyword evidence="4" id="KW-0479">Metal-binding</keyword>
<dbReference type="Pfam" id="PF00071">
    <property type="entry name" value="Ras"/>
    <property type="match status" value="2"/>
</dbReference>
<keyword evidence="8 14" id="KW-0378">Hydrolase</keyword>
<dbReference type="FunFam" id="3.40.50.300:FF:000935">
    <property type="entry name" value="Mitochondrial Rho GTPase"/>
    <property type="match status" value="1"/>
</dbReference>
<dbReference type="EC" id="3.6.5.-" evidence="14"/>
<evidence type="ECO:0000313" key="19">
    <source>
        <dbReference type="Proteomes" id="UP001152561"/>
    </source>
</evidence>
<dbReference type="InterPro" id="IPR018247">
    <property type="entry name" value="EF_Hand_1_Ca_BS"/>
</dbReference>
<evidence type="ECO:0000256" key="10">
    <source>
        <dbReference type="ARBA" id="ARBA00022989"/>
    </source>
</evidence>
<dbReference type="FunFam" id="1.10.238.10:FF:000011">
    <property type="entry name" value="Mitochondrial Rho GTPase"/>
    <property type="match status" value="1"/>
</dbReference>
<feature type="domain" description="Miro" evidence="17">
    <location>
        <begin position="10"/>
        <end position="177"/>
    </location>
</feature>
<evidence type="ECO:0000256" key="3">
    <source>
        <dbReference type="ARBA" id="ARBA00022692"/>
    </source>
</evidence>
<organism evidence="18 19">
    <name type="scientific">Anisodus acutangulus</name>
    <dbReference type="NCBI Taxonomy" id="402998"/>
    <lineage>
        <taxon>Eukaryota</taxon>
        <taxon>Viridiplantae</taxon>
        <taxon>Streptophyta</taxon>
        <taxon>Embryophyta</taxon>
        <taxon>Tracheophyta</taxon>
        <taxon>Spermatophyta</taxon>
        <taxon>Magnoliopsida</taxon>
        <taxon>eudicotyledons</taxon>
        <taxon>Gunneridae</taxon>
        <taxon>Pentapetalae</taxon>
        <taxon>asterids</taxon>
        <taxon>lamiids</taxon>
        <taxon>Solanales</taxon>
        <taxon>Solanaceae</taxon>
        <taxon>Solanoideae</taxon>
        <taxon>Hyoscyameae</taxon>
        <taxon>Anisodus</taxon>
    </lineage>
</organism>
<dbReference type="OrthoDB" id="10020961at2759"/>
<evidence type="ECO:0000256" key="2">
    <source>
        <dbReference type="ARBA" id="ARBA00007981"/>
    </source>
</evidence>
<dbReference type="GO" id="GO:0005525">
    <property type="term" value="F:GTP binding"/>
    <property type="evidence" value="ECO:0007669"/>
    <property type="project" value="UniProtKB-KW"/>
</dbReference>
<dbReference type="GO" id="GO:0005509">
    <property type="term" value="F:calcium ion binding"/>
    <property type="evidence" value="ECO:0007669"/>
    <property type="project" value="InterPro"/>
</dbReference>
<dbReference type="FunFam" id="3.40.50.300:FF:000553">
    <property type="entry name" value="Mitochondrial Rho GTPase"/>
    <property type="match status" value="1"/>
</dbReference>
<dbReference type="PANTHER" id="PTHR46819:SF1">
    <property type="entry name" value="EF-HAND CALCIUM-BINDING DOMAIN-CONTAINING PROTEIN 7"/>
    <property type="match status" value="1"/>
</dbReference>
<dbReference type="GO" id="GO:0007005">
    <property type="term" value="P:mitochondrion organization"/>
    <property type="evidence" value="ECO:0007669"/>
    <property type="project" value="InterPro"/>
</dbReference>
<dbReference type="CDD" id="cd01892">
    <property type="entry name" value="Miro2"/>
    <property type="match status" value="1"/>
</dbReference>
<dbReference type="InterPro" id="IPR013567">
    <property type="entry name" value="EF_hand_assoc_2"/>
</dbReference>
<dbReference type="PROSITE" id="PS50222">
    <property type="entry name" value="EF_HAND_2"/>
    <property type="match status" value="1"/>
</dbReference>
<accession>A0A9Q1RAU0</accession>
<dbReference type="PANTHER" id="PTHR46819">
    <property type="entry name" value="EF-HAND CALCIUM-BINDING DOMAIN-CONTAINING PROTEIN 7"/>
    <property type="match status" value="1"/>
</dbReference>
<evidence type="ECO:0000256" key="15">
    <source>
        <dbReference type="SAM" id="Phobius"/>
    </source>
</evidence>
<dbReference type="InterPro" id="IPR021181">
    <property type="entry name" value="Miro"/>
</dbReference>
<dbReference type="PROSITE" id="PS00018">
    <property type="entry name" value="EF_HAND_1"/>
    <property type="match status" value="1"/>
</dbReference>
<evidence type="ECO:0000259" key="17">
    <source>
        <dbReference type="PROSITE" id="PS51423"/>
    </source>
</evidence>
<evidence type="ECO:0000256" key="4">
    <source>
        <dbReference type="ARBA" id="ARBA00022723"/>
    </source>
</evidence>
<dbReference type="SMART" id="SM00174">
    <property type="entry name" value="RHO"/>
    <property type="match status" value="1"/>
</dbReference>
<evidence type="ECO:0000256" key="14">
    <source>
        <dbReference type="PIRNR" id="PIRNR037488"/>
    </source>
</evidence>
<name>A0A9Q1RAU0_9SOLA</name>
<keyword evidence="11 14" id="KW-0496">Mitochondrion</keyword>
<dbReference type="Pfam" id="PF08356">
    <property type="entry name" value="EF_assoc_2"/>
    <property type="match status" value="1"/>
</dbReference>
<keyword evidence="13 14" id="KW-0472">Membrane</keyword>
<dbReference type="PRINTS" id="PR00449">
    <property type="entry name" value="RASTRNSFRMNG"/>
</dbReference>
<dbReference type="SUPFAM" id="SSF47473">
    <property type="entry name" value="EF-hand"/>
    <property type="match status" value="1"/>
</dbReference>
<feature type="transmembrane region" description="Helical" evidence="15">
    <location>
        <begin position="614"/>
        <end position="632"/>
    </location>
</feature>
<dbReference type="GO" id="GO:0005741">
    <property type="term" value="C:mitochondrial outer membrane"/>
    <property type="evidence" value="ECO:0007669"/>
    <property type="project" value="UniProtKB-SubCell"/>
</dbReference>
<keyword evidence="19" id="KW-1185">Reference proteome</keyword>
<dbReference type="InterPro" id="IPR052266">
    <property type="entry name" value="Miro-EF-hand_domain"/>
</dbReference>
<dbReference type="Pfam" id="PF08355">
    <property type="entry name" value="EF_assoc_1"/>
    <property type="match status" value="1"/>
</dbReference>
<dbReference type="SMART" id="SM00175">
    <property type="entry name" value="RAB"/>
    <property type="match status" value="1"/>
</dbReference>
<feature type="domain" description="EF-hand" evidence="16">
    <location>
        <begin position="313"/>
        <end position="348"/>
    </location>
</feature>
<comment type="caution">
    <text evidence="18">The sequence shown here is derived from an EMBL/GenBank/DDBJ whole genome shotgun (WGS) entry which is preliminary data.</text>
</comment>
<dbReference type="PIRSF" id="PIRSF037488">
    <property type="entry name" value="Mt_Rho_GTPase"/>
    <property type="match status" value="1"/>
</dbReference>
<evidence type="ECO:0000256" key="5">
    <source>
        <dbReference type="ARBA" id="ARBA00022737"/>
    </source>
</evidence>